<evidence type="ECO:0000256" key="12">
    <source>
        <dbReference type="ARBA" id="ARBA00023315"/>
    </source>
</evidence>
<evidence type="ECO:0000256" key="9">
    <source>
        <dbReference type="ARBA" id="ARBA00022989"/>
    </source>
</evidence>
<dbReference type="EC" id="6.2.1.20" evidence="13"/>
<dbReference type="InterPro" id="IPR002123">
    <property type="entry name" value="Plipid/glycerol_acylTrfase"/>
</dbReference>
<comment type="catalytic activity">
    <reaction evidence="13">
        <text>a 2-acyl-sn-glycero-3-phosphoethanolamine + a fatty acyl-[ACP] = a 1,2-diacyl-sn-glycero-3-phosphoethanolamine + holo-[ACP]</text>
        <dbReference type="Rhea" id="RHEA:10304"/>
        <dbReference type="Rhea" id="RHEA-COMP:9685"/>
        <dbReference type="Rhea" id="RHEA-COMP:14125"/>
        <dbReference type="ChEBI" id="CHEBI:64479"/>
        <dbReference type="ChEBI" id="CHEBI:64612"/>
        <dbReference type="ChEBI" id="CHEBI:65213"/>
        <dbReference type="ChEBI" id="CHEBI:138651"/>
        <dbReference type="EC" id="2.3.1.40"/>
    </reaction>
</comment>
<dbReference type="Gene3D" id="3.30.300.30">
    <property type="match status" value="1"/>
</dbReference>
<dbReference type="AlphaFoldDB" id="A0A0M2KEP1"/>
<keyword evidence="6 13" id="KW-0812">Transmembrane</keyword>
<keyword evidence="16" id="KW-1185">Reference proteome</keyword>
<comment type="catalytic activity">
    <reaction evidence="13">
        <text>a long-chain fatty acid + holo-[ACP] + ATP = a long-chain fatty acyl-[ACP] + AMP + diphosphate</text>
        <dbReference type="Rhea" id="RHEA:45588"/>
        <dbReference type="Rhea" id="RHEA-COMP:9685"/>
        <dbReference type="Rhea" id="RHEA-COMP:12682"/>
        <dbReference type="ChEBI" id="CHEBI:30616"/>
        <dbReference type="ChEBI" id="CHEBI:33019"/>
        <dbReference type="ChEBI" id="CHEBI:57560"/>
        <dbReference type="ChEBI" id="CHEBI:64479"/>
        <dbReference type="ChEBI" id="CHEBI:133243"/>
        <dbReference type="ChEBI" id="CHEBI:456215"/>
        <dbReference type="EC" id="6.2.1.20"/>
    </reaction>
</comment>
<dbReference type="InterPro" id="IPR042099">
    <property type="entry name" value="ANL_N_sf"/>
</dbReference>
<evidence type="ECO:0000256" key="6">
    <source>
        <dbReference type="ARBA" id="ARBA00022692"/>
    </source>
</evidence>
<keyword evidence="9 13" id="KW-1133">Transmembrane helix</keyword>
<keyword evidence="12 13" id="KW-0012">Acyltransferase</keyword>
<feature type="region of interest" description="AMP-binding" evidence="13">
    <location>
        <begin position="233"/>
        <end position="646"/>
    </location>
</feature>
<dbReference type="InterPro" id="IPR045851">
    <property type="entry name" value="AMP-bd_C_sf"/>
</dbReference>
<sequence length="724" mass="80704">MLFSFFRLVFRLCFRTRLNGDLSALSREKVLIVPNHTSFLDGILLAVFLPVKPVFAVYSSISEQWYMRWLNRLIDFVPLDPARPMSLKYLIKIIGQGRPVVIFPEGRITVTGSLMKIYDGAGLVAARSQATVIPMRIEGAEFSPFGRLSGVFRRRLFPRITLTLLPATTLPMPEAKSARERRWLAGEHLHHIMMEARMAVRPRETLYQAFLAARTRYGWFKPCIEDVSFAVDSYSGLLKKSLGVGRILERYTAPGEYIGLLLPNATVTAAAILGTSARGRIPAMLNYTAGVKGIRSAVTACGLKTIFTLRQFLDKGKLWYLPEGVSEVTWIFLEDLKSTVTLRDKLWVLSRLVFPMQAAVAQQPEQAAMVLFTSGSEGDPKGVVHSHKSLLANVEQIRTVADFTPRDRFMSAMPLFHAFGLTVGLFTPLITGAQVFLYPSPLHYRMVPELVYDRNCTVLFGTSTFLGNYARFAHPYDFARLRYVVAGAEKLQDATRQAWMDKFGIRILEGYGVSECAPVVAINVPMAVRNNTVGRILPGMDFRLIAVPGIEQGGQLQLCGPNIMKGYLRVNNPGVLEAPQADNGEGRMEPGWYDTGDIVSFDVQGFCQIQGRMKRFAKIAGEMISLETVERIALAASPDKNHAAAVKPDGQRGEALVLFTTDPHLTREALRHTARRQDNMELAVPRDIRFLKQLPLLGSGKPDFVTLKSMAEQPENDHAQCSTQ</sequence>
<dbReference type="Proteomes" id="UP000033924">
    <property type="component" value="Unassembled WGS sequence"/>
</dbReference>
<accession>A0A0M2KEP1</accession>
<evidence type="ECO:0000259" key="14">
    <source>
        <dbReference type="SMART" id="SM00563"/>
    </source>
</evidence>
<feature type="active site" evidence="13">
    <location>
        <position position="36"/>
    </location>
</feature>
<comment type="similarity">
    <text evidence="13">In the N-terminal section; belongs to the 2-acyl-GPE acetyltransferase family.</text>
</comment>
<dbReference type="SUPFAM" id="SSF56801">
    <property type="entry name" value="Acetyl-CoA synthetase-like"/>
    <property type="match status" value="1"/>
</dbReference>
<keyword evidence="5 13" id="KW-0808">Transferase</keyword>
<comment type="similarity">
    <text evidence="13">In the C-terminal section; belongs to the ATP-dependent AMP-binding enzyme family.</text>
</comment>
<dbReference type="RefSeq" id="WP_016190228.1">
    <property type="nucleotide sequence ID" value="NZ_CP089932.1"/>
</dbReference>
<evidence type="ECO:0000256" key="2">
    <source>
        <dbReference type="ARBA" id="ARBA00022475"/>
    </source>
</evidence>
<dbReference type="GO" id="GO:0008654">
    <property type="term" value="P:phospholipid biosynthetic process"/>
    <property type="evidence" value="ECO:0007669"/>
    <property type="project" value="InterPro"/>
</dbReference>
<dbReference type="InterPro" id="IPR020845">
    <property type="entry name" value="AMP-binding_CS"/>
</dbReference>
<dbReference type="GO" id="GO:0006631">
    <property type="term" value="P:fatty acid metabolic process"/>
    <property type="evidence" value="ECO:0007669"/>
    <property type="project" value="InterPro"/>
</dbReference>
<dbReference type="GO" id="GO:0008779">
    <property type="term" value="F:acyl-[acyl-carrier-protein]-phospholipid O-acyltransferase activity"/>
    <property type="evidence" value="ECO:0007669"/>
    <property type="project" value="UniProtKB-UniRule"/>
</dbReference>
<comment type="subcellular location">
    <subcellularLocation>
        <location evidence="13">Cell membrane</location>
        <topology evidence="13">Multi-pass membrane protein</topology>
    </subcellularLocation>
</comment>
<reference evidence="15 16" key="1">
    <citation type="submission" date="2015-01" db="EMBL/GenBank/DDBJ databases">
        <title>Erwinia tracheiphila.</title>
        <authorList>
            <person name="Shapiro L.R."/>
        </authorList>
    </citation>
    <scope>NUCLEOTIDE SEQUENCE [LARGE SCALE GENOMIC DNA]</scope>
    <source>
        <strain evidence="15 16">BuffGH</strain>
    </source>
</reference>
<dbReference type="EMBL" id="JXNU01000003">
    <property type="protein sequence ID" value="KKF35426.1"/>
    <property type="molecule type" value="Genomic_DNA"/>
</dbReference>
<dbReference type="GO" id="GO:0005524">
    <property type="term" value="F:ATP binding"/>
    <property type="evidence" value="ECO:0007669"/>
    <property type="project" value="UniProtKB-KW"/>
</dbReference>
<dbReference type="Pfam" id="PF01553">
    <property type="entry name" value="Acyltransferase"/>
    <property type="match status" value="1"/>
</dbReference>
<keyword evidence="3" id="KW-0997">Cell inner membrane</keyword>
<evidence type="ECO:0000256" key="10">
    <source>
        <dbReference type="ARBA" id="ARBA00023136"/>
    </source>
</evidence>
<evidence type="ECO:0000256" key="5">
    <source>
        <dbReference type="ARBA" id="ARBA00022679"/>
    </source>
</evidence>
<evidence type="ECO:0000256" key="13">
    <source>
        <dbReference type="HAMAP-Rule" id="MF_01162"/>
    </source>
</evidence>
<evidence type="ECO:0000256" key="7">
    <source>
        <dbReference type="ARBA" id="ARBA00022741"/>
    </source>
</evidence>
<comment type="caution">
    <text evidence="15">The sequence shown here is derived from an EMBL/GenBank/DDBJ whole genome shotgun (WGS) entry which is preliminary data.</text>
</comment>
<dbReference type="EC" id="2.3.1.40" evidence="13"/>
<evidence type="ECO:0000313" key="16">
    <source>
        <dbReference type="Proteomes" id="UP000033924"/>
    </source>
</evidence>
<organism evidence="15 16">
    <name type="scientific">Erwinia tracheiphila</name>
    <dbReference type="NCBI Taxonomy" id="65700"/>
    <lineage>
        <taxon>Bacteria</taxon>
        <taxon>Pseudomonadati</taxon>
        <taxon>Pseudomonadota</taxon>
        <taxon>Gammaproteobacteria</taxon>
        <taxon>Enterobacterales</taxon>
        <taxon>Erwiniaceae</taxon>
        <taxon>Erwinia</taxon>
    </lineage>
</organism>
<dbReference type="InterPro" id="IPR025110">
    <property type="entry name" value="AMP-bd_C"/>
</dbReference>
<keyword evidence="2 13" id="KW-1003">Cell membrane</keyword>
<feature type="domain" description="Phospholipid/glycerol acyltransferase" evidence="14">
    <location>
        <begin position="30"/>
        <end position="140"/>
    </location>
</feature>
<feature type="region of interest" description="Acyltransferase" evidence="13">
    <location>
        <begin position="15"/>
        <end position="138"/>
    </location>
</feature>
<dbReference type="NCBIfam" id="NF005959">
    <property type="entry name" value="PRK08043.1"/>
    <property type="match status" value="1"/>
</dbReference>
<keyword evidence="8 13" id="KW-0067">ATP-binding</keyword>
<dbReference type="HAMAP" id="MF_01162">
    <property type="entry name" value="Aas"/>
    <property type="match status" value="1"/>
</dbReference>
<dbReference type="SMART" id="SM00563">
    <property type="entry name" value="PlsC"/>
    <property type="match status" value="1"/>
</dbReference>
<dbReference type="PATRIC" id="fig|65700.7.peg.2099"/>
<dbReference type="PANTHER" id="PTHR43201:SF5">
    <property type="entry name" value="MEDIUM-CHAIN ACYL-COA LIGASE ACSF2, MITOCHONDRIAL"/>
    <property type="match status" value="1"/>
</dbReference>
<dbReference type="PANTHER" id="PTHR43201">
    <property type="entry name" value="ACYL-COA SYNTHETASE"/>
    <property type="match status" value="1"/>
</dbReference>
<dbReference type="Pfam" id="PF00501">
    <property type="entry name" value="AMP-binding"/>
    <property type="match status" value="1"/>
</dbReference>
<evidence type="ECO:0000256" key="4">
    <source>
        <dbReference type="ARBA" id="ARBA00022598"/>
    </source>
</evidence>
<evidence type="ECO:0000313" key="15">
    <source>
        <dbReference type="EMBL" id="KKF35426.1"/>
    </source>
</evidence>
<name>A0A0M2KEP1_9GAMM</name>
<dbReference type="CDD" id="cd07989">
    <property type="entry name" value="LPLAT_AGPAT-like"/>
    <property type="match status" value="1"/>
</dbReference>
<gene>
    <name evidence="13" type="primary">aas</name>
    <name evidence="15" type="ORF">SY86_08315</name>
</gene>
<keyword evidence="10 13" id="KW-0472">Membrane</keyword>
<proteinExistence type="inferred from homology"/>
<protein>
    <recommendedName>
        <fullName evidence="13">Bifunctional protein Aas</fullName>
    </recommendedName>
    <domain>
        <recommendedName>
            <fullName evidence="13">2-acylglycerophosphoethanolamine acyltransferase</fullName>
            <ecNumber evidence="13">2.3.1.40</ecNumber>
        </recommendedName>
        <alternativeName>
            <fullName evidence="13">2-acyl-GPE acyltransferase</fullName>
        </alternativeName>
        <alternativeName>
            <fullName evidence="13">Acyl-[acyl-carrier-protein]--phospholipid O-acyltransferase</fullName>
        </alternativeName>
    </domain>
    <domain>
        <recommendedName>
            <fullName evidence="13">Acyl-[acyl-carrier-protein] synthetase</fullName>
            <ecNumber evidence="13">6.2.1.20</ecNumber>
        </recommendedName>
        <alternativeName>
            <fullName evidence="13">Acyl-ACP synthetase</fullName>
        </alternativeName>
        <alternativeName>
            <fullName evidence="13">Long-chain-fatty-acid--[acyl-carrier-protein] ligase</fullName>
        </alternativeName>
    </domain>
</protein>
<comment type="function">
    <text evidence="13">Plays a role in lysophospholipid acylation. Transfers fatty acids to the 1-position via an enzyme-bound acyl-ACP intermediate in the presence of ATP and magnesium. Its physiological function is to regenerate phosphatidylethanolamine from 2-acyl-glycero-3-phosphoethanolamine (2-acyl-GPE) formed by transacylation reactions or degradation by phospholipase A1.</text>
</comment>
<dbReference type="Gene3D" id="3.40.50.12780">
    <property type="entry name" value="N-terminal domain of ligase-like"/>
    <property type="match status" value="1"/>
</dbReference>
<dbReference type="InterPro" id="IPR023775">
    <property type="entry name" value="Aas"/>
</dbReference>
<dbReference type="SUPFAM" id="SSF69593">
    <property type="entry name" value="Glycerol-3-phosphate (1)-acyltransferase"/>
    <property type="match status" value="1"/>
</dbReference>
<dbReference type="GO" id="GO:0005886">
    <property type="term" value="C:plasma membrane"/>
    <property type="evidence" value="ECO:0007669"/>
    <property type="project" value="UniProtKB-SubCell"/>
</dbReference>
<dbReference type="PROSITE" id="PS00455">
    <property type="entry name" value="AMP_BINDING"/>
    <property type="match status" value="1"/>
</dbReference>
<comment type="similarity">
    <text evidence="1">Belongs to the ATP-dependent AMP-binding enzyme family.</text>
</comment>
<dbReference type="Pfam" id="PF13193">
    <property type="entry name" value="AMP-binding_C"/>
    <property type="match status" value="1"/>
</dbReference>
<dbReference type="InterPro" id="IPR000873">
    <property type="entry name" value="AMP-dep_synth/lig_dom"/>
</dbReference>
<evidence type="ECO:0000256" key="8">
    <source>
        <dbReference type="ARBA" id="ARBA00022840"/>
    </source>
</evidence>
<keyword evidence="7 13" id="KW-0547">Nucleotide-binding</keyword>
<dbReference type="GO" id="GO:0008922">
    <property type="term" value="F:long-chain fatty acid [acyl-carrier-protein] ligase activity"/>
    <property type="evidence" value="ECO:0007669"/>
    <property type="project" value="UniProtKB-UniRule"/>
</dbReference>
<dbReference type="STRING" id="65700.SY86_08315"/>
<dbReference type="GO" id="GO:0031956">
    <property type="term" value="F:medium-chain fatty acid-CoA ligase activity"/>
    <property type="evidence" value="ECO:0007669"/>
    <property type="project" value="TreeGrafter"/>
</dbReference>
<evidence type="ECO:0000256" key="3">
    <source>
        <dbReference type="ARBA" id="ARBA00022519"/>
    </source>
</evidence>
<evidence type="ECO:0000256" key="1">
    <source>
        <dbReference type="ARBA" id="ARBA00006432"/>
    </source>
</evidence>
<keyword evidence="4 13" id="KW-0436">Ligase</keyword>
<keyword evidence="11 13" id="KW-0511">Multifunctional enzyme</keyword>
<evidence type="ECO:0000256" key="11">
    <source>
        <dbReference type="ARBA" id="ARBA00023268"/>
    </source>
</evidence>